<organism evidence="4 5">
    <name type="scientific">Chthonomonas calidirosea (strain DSM 23976 / ICMP 18418 / T49)</name>
    <dbReference type="NCBI Taxonomy" id="1303518"/>
    <lineage>
        <taxon>Bacteria</taxon>
        <taxon>Bacillati</taxon>
        <taxon>Armatimonadota</taxon>
        <taxon>Chthonomonadia</taxon>
        <taxon>Chthonomonadales</taxon>
        <taxon>Chthonomonadaceae</taxon>
        <taxon>Chthonomonas</taxon>
    </lineage>
</organism>
<dbReference type="RefSeq" id="WP_016484061.1">
    <property type="nucleotide sequence ID" value="NC_021487.1"/>
</dbReference>
<dbReference type="PROSITE" id="PS01124">
    <property type="entry name" value="HTH_ARAC_FAMILY_2"/>
    <property type="match status" value="1"/>
</dbReference>
<reference evidence="5" key="1">
    <citation type="submission" date="2013-03" db="EMBL/GenBank/DDBJ databases">
        <title>Genome sequence of Chthonomonas calidirosea, the first sequenced genome from the Armatimonadetes phylum (formally candidate division OP10).</title>
        <authorList>
            <person name="Lee K.C.Y."/>
            <person name="Morgan X.C."/>
            <person name="Dunfield P.F."/>
            <person name="Tamas I."/>
            <person name="Houghton K.M."/>
            <person name="Vyssotski M."/>
            <person name="Ryan J.L.J."/>
            <person name="Lagutin K."/>
            <person name="McDonald I.R."/>
            <person name="Stott M.B."/>
        </authorList>
    </citation>
    <scope>NUCLEOTIDE SEQUENCE [LARGE SCALE GENOMIC DNA]</scope>
    <source>
        <strain evidence="5">DSM 23976 / ICMP 18418 / T49</strain>
    </source>
</reference>
<dbReference type="GO" id="GO:0003700">
    <property type="term" value="F:DNA-binding transcription factor activity"/>
    <property type="evidence" value="ECO:0007669"/>
    <property type="project" value="InterPro"/>
</dbReference>
<dbReference type="InterPro" id="IPR018060">
    <property type="entry name" value="HTH_AraC"/>
</dbReference>
<name>S0EXB9_CHTCT</name>
<gene>
    <name evidence="4" type="ORF">CCALI_02768</name>
</gene>
<dbReference type="PANTHER" id="PTHR43436">
    <property type="entry name" value="ARAC-FAMILY TRANSCRIPTIONAL REGULATOR"/>
    <property type="match status" value="1"/>
</dbReference>
<keyword evidence="1" id="KW-0805">Transcription regulation</keyword>
<dbReference type="KEGG" id="ccz:CCALI_02768"/>
<dbReference type="Proteomes" id="UP000014227">
    <property type="component" value="Chromosome I"/>
</dbReference>
<dbReference type="SUPFAM" id="SSF46689">
    <property type="entry name" value="Homeodomain-like"/>
    <property type="match status" value="2"/>
</dbReference>
<dbReference type="InParanoid" id="S0EXB9"/>
<dbReference type="EMBL" id="HF951689">
    <property type="protein sequence ID" value="CCW36556.1"/>
    <property type="molecule type" value="Genomic_DNA"/>
</dbReference>
<dbReference type="Pfam" id="PF06719">
    <property type="entry name" value="AraC_N"/>
    <property type="match status" value="1"/>
</dbReference>
<dbReference type="PANTHER" id="PTHR43436:SF1">
    <property type="entry name" value="TRANSCRIPTIONAL REGULATORY PROTEIN"/>
    <property type="match status" value="1"/>
</dbReference>
<dbReference type="SMART" id="SM00342">
    <property type="entry name" value="HTH_ARAC"/>
    <property type="match status" value="1"/>
</dbReference>
<dbReference type="HOGENOM" id="CLU_000445_100_0_0"/>
<feature type="domain" description="HTH araC/xylS-type" evidence="3">
    <location>
        <begin position="206"/>
        <end position="304"/>
    </location>
</feature>
<dbReference type="InterPro" id="IPR009057">
    <property type="entry name" value="Homeodomain-like_sf"/>
</dbReference>
<evidence type="ECO:0000256" key="1">
    <source>
        <dbReference type="ARBA" id="ARBA00023015"/>
    </source>
</evidence>
<dbReference type="Pfam" id="PF12833">
    <property type="entry name" value="HTH_18"/>
    <property type="match status" value="1"/>
</dbReference>
<sequence length="310" mass="34981">MDTQVRRPSAHEGLRMEADRAELLERIARAVPHDGSAEPLPGLLLHRASAPTSALPGVYEPAFCVIAQGSKEVYLGRECYRYDPYHYCLSTVELPVITRVVEASRPRPYLSLRLALDPALVGSVMLELGYLGARSHADAKAFDVSSLDADLLNAVVRLLRLIDHPNDAAFMASLVKREIIYRLLMGQQGERLWHIVRFNGDISPISKAIELLRKNFHRPLAVHTLAREVGMSVSGFYQHFKAVTSMSPLQFQKQLRLQEARRLMLYEGLDAASAGYRVGYNSPSHFNRDYKRLFGFPPHQHRERLQGTEP</sequence>
<keyword evidence="5" id="KW-1185">Reference proteome</keyword>
<evidence type="ECO:0000313" key="4">
    <source>
        <dbReference type="EMBL" id="CCW36556.1"/>
    </source>
</evidence>
<dbReference type="STRING" id="454171.CP488_01320"/>
<evidence type="ECO:0000313" key="5">
    <source>
        <dbReference type="Proteomes" id="UP000014227"/>
    </source>
</evidence>
<dbReference type="Gene3D" id="1.10.10.60">
    <property type="entry name" value="Homeodomain-like"/>
    <property type="match status" value="2"/>
</dbReference>
<dbReference type="InterPro" id="IPR009594">
    <property type="entry name" value="Tscrpt_reg_HTH_AraC_N"/>
</dbReference>
<dbReference type="GO" id="GO:0043565">
    <property type="term" value="F:sequence-specific DNA binding"/>
    <property type="evidence" value="ECO:0007669"/>
    <property type="project" value="InterPro"/>
</dbReference>
<dbReference type="eggNOG" id="COG4977">
    <property type="taxonomic scope" value="Bacteria"/>
</dbReference>
<accession>S0EXB9</accession>
<dbReference type="OrthoDB" id="9802263at2"/>
<keyword evidence="2" id="KW-0804">Transcription</keyword>
<evidence type="ECO:0000259" key="3">
    <source>
        <dbReference type="PROSITE" id="PS01124"/>
    </source>
</evidence>
<dbReference type="PATRIC" id="fig|1303518.3.peg.2873"/>
<evidence type="ECO:0000256" key="2">
    <source>
        <dbReference type="ARBA" id="ARBA00023163"/>
    </source>
</evidence>
<dbReference type="AlphaFoldDB" id="S0EXB9"/>
<protein>
    <submittedName>
        <fullName evidence="4">Transcriptional regulator, AraC family</fullName>
    </submittedName>
</protein>
<proteinExistence type="predicted"/>